<dbReference type="Pfam" id="PF03734">
    <property type="entry name" value="YkuD"/>
    <property type="match status" value="1"/>
</dbReference>
<dbReference type="InterPro" id="IPR005490">
    <property type="entry name" value="LD_TPept_cat_dom"/>
</dbReference>
<dbReference type="GO" id="GO:0008360">
    <property type="term" value="P:regulation of cell shape"/>
    <property type="evidence" value="ECO:0007669"/>
    <property type="project" value="UniProtKB-UniRule"/>
</dbReference>
<dbReference type="InterPro" id="IPR038063">
    <property type="entry name" value="Transpep_catalytic_dom"/>
</dbReference>
<feature type="active site" description="Nucleophile" evidence="7">
    <location>
        <position position="180"/>
    </location>
</feature>
<sequence>MNTARTWPIRARLSDRATGAAGVIGAKLGCRDAPATPQKDRFAPGASLVGLISHVGGSPFLLSLRPACALALAVAALLAGDAGGAAVSASAQNPLLVVVDVRSQRLVAYRDGVAVAASPVSTGKPGYGTPAGVFTILQKKSFHRSNQYSNAPMPFMQRLTWQGVALHAGALPGYPASHGCIRLPHDFARQLFAETRTGMTVLVTGGGQTTRGRPVAGPAWWRPGLASRGPVTIVVSGVDRRMTVLREGVQIGSAPVAFDGTIERAQAWVWRDDRGWTRVALPGETPATEVRAALPTAGTTSIDPFQRALGGALGPGATMLVVPDSLAAGIGAMPVPAQLFGDEELIEEWLADDMVRGGR</sequence>
<comment type="similarity">
    <text evidence="2">Belongs to the YkuD family.</text>
</comment>
<keyword evidence="3" id="KW-0808">Transferase</keyword>
<gene>
    <name evidence="9" type="ORF">E5A74_11360</name>
</gene>
<comment type="caution">
    <text evidence="9">The sequence shown here is derived from an EMBL/GenBank/DDBJ whole genome shotgun (WGS) entry which is preliminary data.</text>
</comment>
<feature type="active site" description="Proton donor/acceptor" evidence="7">
    <location>
        <position position="167"/>
    </location>
</feature>
<dbReference type="GO" id="GO:0005576">
    <property type="term" value="C:extracellular region"/>
    <property type="evidence" value="ECO:0007669"/>
    <property type="project" value="TreeGrafter"/>
</dbReference>
<keyword evidence="4 7" id="KW-0133">Cell shape</keyword>
<dbReference type="EMBL" id="SRXU01000004">
    <property type="protein sequence ID" value="TGX42431.1"/>
    <property type="molecule type" value="Genomic_DNA"/>
</dbReference>
<keyword evidence="5 7" id="KW-0573">Peptidoglycan synthesis</keyword>
<accession>A0A4S1WH52</accession>
<dbReference type="Proteomes" id="UP000309848">
    <property type="component" value="Unassembled WGS sequence"/>
</dbReference>
<protein>
    <submittedName>
        <fullName evidence="9">L,D-transpeptidase</fullName>
    </submittedName>
</protein>
<comment type="pathway">
    <text evidence="1 7">Cell wall biogenesis; peptidoglycan biosynthesis.</text>
</comment>
<dbReference type="NCBIfam" id="NF004785">
    <property type="entry name" value="PRK06132.1-2"/>
    <property type="match status" value="1"/>
</dbReference>
<dbReference type="GO" id="GO:0071555">
    <property type="term" value="P:cell wall organization"/>
    <property type="evidence" value="ECO:0007669"/>
    <property type="project" value="UniProtKB-UniRule"/>
</dbReference>
<evidence type="ECO:0000313" key="9">
    <source>
        <dbReference type="EMBL" id="TGX42431.1"/>
    </source>
</evidence>
<evidence type="ECO:0000256" key="1">
    <source>
        <dbReference type="ARBA" id="ARBA00004752"/>
    </source>
</evidence>
<keyword evidence="6 7" id="KW-0961">Cell wall biogenesis/degradation</keyword>
<dbReference type="OrthoDB" id="463216at2"/>
<evidence type="ECO:0000256" key="3">
    <source>
        <dbReference type="ARBA" id="ARBA00022679"/>
    </source>
</evidence>
<evidence type="ECO:0000259" key="8">
    <source>
        <dbReference type="PROSITE" id="PS52029"/>
    </source>
</evidence>
<reference evidence="9 10" key="1">
    <citation type="submission" date="2019-04" db="EMBL/GenBank/DDBJ databases">
        <title>Sphingomonas psychrotolerans sp. nov., isolated from soil in the Tianshan Mountains, Xinjiang, China.</title>
        <authorList>
            <person name="Luo Y."/>
            <person name="Sheng H."/>
        </authorList>
    </citation>
    <scope>NUCLEOTIDE SEQUENCE [LARGE SCALE GENOMIC DNA]</scope>
    <source>
        <strain evidence="9 10">KIS18-15</strain>
    </source>
</reference>
<dbReference type="SUPFAM" id="SSF141523">
    <property type="entry name" value="L,D-transpeptidase catalytic domain-like"/>
    <property type="match status" value="1"/>
</dbReference>
<dbReference type="AlphaFoldDB" id="A0A4S1WH52"/>
<evidence type="ECO:0000256" key="7">
    <source>
        <dbReference type="PROSITE-ProRule" id="PRU01373"/>
    </source>
</evidence>
<evidence type="ECO:0000313" key="10">
    <source>
        <dbReference type="Proteomes" id="UP000309848"/>
    </source>
</evidence>
<dbReference type="Gene3D" id="2.40.440.10">
    <property type="entry name" value="L,D-transpeptidase catalytic domain-like"/>
    <property type="match status" value="1"/>
</dbReference>
<name>A0A4S1WH52_9SPHN</name>
<dbReference type="GO" id="GO:0018104">
    <property type="term" value="P:peptidoglycan-protein cross-linking"/>
    <property type="evidence" value="ECO:0007669"/>
    <property type="project" value="TreeGrafter"/>
</dbReference>
<evidence type="ECO:0000256" key="5">
    <source>
        <dbReference type="ARBA" id="ARBA00022984"/>
    </source>
</evidence>
<keyword evidence="10" id="KW-1185">Reference proteome</keyword>
<organism evidence="9 10">
    <name type="scientific">Sphingomonas naasensis</name>
    <dbReference type="NCBI Taxonomy" id="1344951"/>
    <lineage>
        <taxon>Bacteria</taxon>
        <taxon>Pseudomonadati</taxon>
        <taxon>Pseudomonadota</taxon>
        <taxon>Alphaproteobacteria</taxon>
        <taxon>Sphingomonadales</taxon>
        <taxon>Sphingomonadaceae</taxon>
        <taxon>Sphingomonas</taxon>
    </lineage>
</organism>
<dbReference type="PROSITE" id="PS52029">
    <property type="entry name" value="LD_TPASE"/>
    <property type="match status" value="1"/>
</dbReference>
<evidence type="ECO:0000256" key="4">
    <source>
        <dbReference type="ARBA" id="ARBA00022960"/>
    </source>
</evidence>
<evidence type="ECO:0000256" key="6">
    <source>
        <dbReference type="ARBA" id="ARBA00023316"/>
    </source>
</evidence>
<proteinExistence type="inferred from homology"/>
<dbReference type="InterPro" id="IPR050979">
    <property type="entry name" value="LD-transpeptidase"/>
</dbReference>
<dbReference type="PANTHER" id="PTHR30582">
    <property type="entry name" value="L,D-TRANSPEPTIDASE"/>
    <property type="match status" value="1"/>
</dbReference>
<dbReference type="UniPathway" id="UPA00219"/>
<feature type="domain" description="L,D-TPase catalytic" evidence="8">
    <location>
        <begin position="95"/>
        <end position="204"/>
    </location>
</feature>
<evidence type="ECO:0000256" key="2">
    <source>
        <dbReference type="ARBA" id="ARBA00005992"/>
    </source>
</evidence>
<dbReference type="GO" id="GO:0071972">
    <property type="term" value="F:peptidoglycan L,D-transpeptidase activity"/>
    <property type="evidence" value="ECO:0007669"/>
    <property type="project" value="TreeGrafter"/>
</dbReference>
<dbReference type="CDD" id="cd16913">
    <property type="entry name" value="YkuD_like"/>
    <property type="match status" value="1"/>
</dbReference>
<dbReference type="GO" id="GO:0016740">
    <property type="term" value="F:transferase activity"/>
    <property type="evidence" value="ECO:0007669"/>
    <property type="project" value="UniProtKB-KW"/>
</dbReference>
<dbReference type="PANTHER" id="PTHR30582:SF2">
    <property type="entry name" value="L,D-TRANSPEPTIDASE YCIB-RELATED"/>
    <property type="match status" value="1"/>
</dbReference>